<evidence type="ECO:0000313" key="2">
    <source>
        <dbReference type="EMBL" id="SEE70138.1"/>
    </source>
</evidence>
<sequence>MTETPSHPSVHGEVRHNQRSQLSGTVTSLIGWVVVILPLIMLAILIFAAVMDPSASMTAPGRIAIAIGGAALLFCMIAAPHLLGQAVIHRERAMWRAALITGIPAACAVIYFAFRFLGNLG</sequence>
<keyword evidence="1" id="KW-0472">Membrane</keyword>
<dbReference type="AlphaFoldDB" id="A0A1H5L1Q1"/>
<feature type="transmembrane region" description="Helical" evidence="1">
    <location>
        <begin position="29"/>
        <end position="51"/>
    </location>
</feature>
<accession>A0A1H5L1Q1</accession>
<protein>
    <submittedName>
        <fullName evidence="2">Uncharacterized protein</fullName>
    </submittedName>
</protein>
<feature type="transmembrane region" description="Helical" evidence="1">
    <location>
        <begin position="63"/>
        <end position="83"/>
    </location>
</feature>
<evidence type="ECO:0000256" key="1">
    <source>
        <dbReference type="SAM" id="Phobius"/>
    </source>
</evidence>
<name>A0A1H5L1Q1_9MICC</name>
<keyword evidence="1" id="KW-1133">Transmembrane helix</keyword>
<reference evidence="2 3" key="1">
    <citation type="submission" date="2016-10" db="EMBL/GenBank/DDBJ databases">
        <authorList>
            <person name="de Groot N.N."/>
        </authorList>
    </citation>
    <scope>NUCLEOTIDE SEQUENCE [LARGE SCALE GENOMIC DNA]</scope>
    <source>
        <strain evidence="2 3">DSM 22274</strain>
    </source>
</reference>
<organism evidence="2 3">
    <name type="scientific">Arthrobacter alpinus</name>
    <dbReference type="NCBI Taxonomy" id="656366"/>
    <lineage>
        <taxon>Bacteria</taxon>
        <taxon>Bacillati</taxon>
        <taxon>Actinomycetota</taxon>
        <taxon>Actinomycetes</taxon>
        <taxon>Micrococcales</taxon>
        <taxon>Micrococcaceae</taxon>
        <taxon>Arthrobacter</taxon>
    </lineage>
</organism>
<dbReference type="Proteomes" id="UP000182725">
    <property type="component" value="Unassembled WGS sequence"/>
</dbReference>
<feature type="transmembrane region" description="Helical" evidence="1">
    <location>
        <begin position="95"/>
        <end position="114"/>
    </location>
</feature>
<keyword evidence="1" id="KW-0812">Transmembrane</keyword>
<dbReference type="EMBL" id="FNTV01000001">
    <property type="protein sequence ID" value="SEE70138.1"/>
    <property type="molecule type" value="Genomic_DNA"/>
</dbReference>
<gene>
    <name evidence="2" type="ORF">SAMN04489740_2235</name>
</gene>
<proteinExistence type="predicted"/>
<evidence type="ECO:0000313" key="3">
    <source>
        <dbReference type="Proteomes" id="UP000182725"/>
    </source>
</evidence>
<dbReference type="RefSeq" id="WP_074711664.1">
    <property type="nucleotide sequence ID" value="NZ_FNTV01000001.1"/>
</dbReference>